<gene>
    <name evidence="1" type="ORF">A606_11705</name>
</gene>
<dbReference type="RefSeq" id="WP_020442328.1">
    <property type="nucleotide sequence ID" value="NC_021663.1"/>
</dbReference>
<reference evidence="1 2" key="1">
    <citation type="submission" date="2012-06" db="EMBL/GenBank/DDBJ databases">
        <title>Complete genome sequence of Corynebacterium terpenotabidum Y-11 (=DSM 44721).</title>
        <authorList>
            <person name="Ruckert C."/>
            <person name="Albersmeier A."/>
            <person name="Al-Dilaimi A."/>
            <person name="Szczepanowski R."/>
            <person name="Kalinowski J."/>
        </authorList>
    </citation>
    <scope>NUCLEOTIDE SEQUENCE [LARGE SCALE GENOMIC DNA]</scope>
    <source>
        <strain evidence="1 2">Y-11</strain>
    </source>
</reference>
<name>S4XJQ4_9CORY</name>
<dbReference type="NCBIfam" id="TIGR02547">
    <property type="entry name" value="casA_cse1"/>
    <property type="match status" value="1"/>
</dbReference>
<dbReference type="Pfam" id="PF09481">
    <property type="entry name" value="CRISPR_Cse1"/>
    <property type="match status" value="1"/>
</dbReference>
<proteinExistence type="predicted"/>
<dbReference type="HOGENOM" id="CLU_034285_0_0_11"/>
<sequence length="559" mass="62194">MVEHYNLLDEAWIDVVDHQGAESRVSVRTLLQEASDYRALAAPLGTVNFAILRMVEAILYRAWDSRKWRNIDHALDHWQEKWDQGSLLDATVVDYLDHWQDRFDIRNPERPFFQVAGLRTEKGEWKSLDTLFPDVGDDGDLYTMRSGLTSVSAAEAAQMLVHCMAYDFSGIKSGVVGDDRVKGGKGYPIGIGWCGWLGGTMVEGRDLRETLLLNYLPYREEAGTEDQPLWEIDGLGPGLRDNPRYRIEPPTENGTTGQVELLTWPQRRLLLQWEEDSVVGVLISNGDPVGYTVKNQVETMTPWRFSDPQSKKAKQIRYMPQVLDAGRTMWRSLGGILPNSDVPKASIKVSGTKVEVEKSAPAGNVHWAGQLVGVGVIPADQDIRIHMVSMEYGPQQSSFAGIVEDAITIQSPLLALDNDQLRASARRAVGFADGAAEALWKFAKNIAFAVSGNREEADTDKIQSEFYARVDPGFRSWLRRLGPDTDRDAALTDWAGKIRSTATDLANDLLAAQGPAVWAGRWDGSRRVTGAVAADWLQKNLNDCLGRESLRHTENGENA</sequence>
<evidence type="ECO:0000313" key="1">
    <source>
        <dbReference type="EMBL" id="AGP31980.1"/>
    </source>
</evidence>
<dbReference type="CDD" id="cd09729">
    <property type="entry name" value="Cse1_I-E"/>
    <property type="match status" value="1"/>
</dbReference>
<dbReference type="Proteomes" id="UP000014809">
    <property type="component" value="Chromosome"/>
</dbReference>
<accession>S4XJQ4</accession>
<dbReference type="EMBL" id="CP003696">
    <property type="protein sequence ID" value="AGP31980.1"/>
    <property type="molecule type" value="Genomic_DNA"/>
</dbReference>
<dbReference type="PATRIC" id="fig|1200352.3.peg.2399"/>
<keyword evidence="2" id="KW-1185">Reference proteome</keyword>
<dbReference type="AlphaFoldDB" id="S4XJQ4"/>
<dbReference type="eggNOG" id="COG1203">
    <property type="taxonomic scope" value="Bacteria"/>
</dbReference>
<dbReference type="InterPro" id="IPR013381">
    <property type="entry name" value="CRISPR-assoc_prot_Cse1"/>
</dbReference>
<dbReference type="STRING" id="1200352.A606_11705"/>
<dbReference type="KEGG" id="cter:A606_11705"/>
<evidence type="ECO:0000313" key="2">
    <source>
        <dbReference type="Proteomes" id="UP000014809"/>
    </source>
</evidence>
<dbReference type="Gene3D" id="1.10.132.100">
    <property type="match status" value="1"/>
</dbReference>
<protein>
    <submittedName>
        <fullName evidence="1">CRISPR-associated Cse1 family protein</fullName>
    </submittedName>
</protein>
<organism evidence="1 2">
    <name type="scientific">Corynebacterium terpenotabidum Y-11</name>
    <dbReference type="NCBI Taxonomy" id="1200352"/>
    <lineage>
        <taxon>Bacteria</taxon>
        <taxon>Bacillati</taxon>
        <taxon>Actinomycetota</taxon>
        <taxon>Actinomycetes</taxon>
        <taxon>Mycobacteriales</taxon>
        <taxon>Corynebacteriaceae</taxon>
        <taxon>Corynebacterium</taxon>
    </lineage>
</organism>